<dbReference type="GeneID" id="127142876"/>
<sequence>MGNIISRFRRDRPVILSGNLFAYKVQTFIGEGKFGRVAHCTTLGTKENVAVKIFKKNPNKLQIAVRELQMMKKINNLDPDKYNLVRHIEFFSHENFVCLVFEKLDKNLNDFIKQNGKLNVKEIRPIAQQMLVALDALKHIDVIHTDIKPDNVMLVDHRRQPFKIKLIDFGVAVLASQNNQGKIMQPLIYRSPEVMLGLPVTAAIDMWSLGCLLAYLYTGKHLYEGAACEYDVMRLIVHLQGQPSNRLLSAGNKAQNFFKYTKGKWNLKTPKEKYSETTHDVLKGVHIQSLNDLTMCHPKPKSEKESNDMQAFLSLITWMLHPDFDRRPNPSDALQHSFIEEKHLTELPKNDTVAKLGEPTSISHPNEEVPGATARTATSALIVNIVPADDPGEGPSSLARHQFY</sequence>
<name>A0AAJ8BBL6_LATCA</name>
<dbReference type="GO" id="GO:0004674">
    <property type="term" value="F:protein serine/threonine kinase activity"/>
    <property type="evidence" value="ECO:0007669"/>
    <property type="project" value="UniProtKB-KW"/>
</dbReference>
<dbReference type="AlphaFoldDB" id="A0AAJ8BBL6"/>
<evidence type="ECO:0000313" key="9">
    <source>
        <dbReference type="Proteomes" id="UP000694890"/>
    </source>
</evidence>
<dbReference type="PROSITE" id="PS00108">
    <property type="entry name" value="PROTEIN_KINASE_ST"/>
    <property type="match status" value="1"/>
</dbReference>
<keyword evidence="3 6" id="KW-0547">Nucleotide-binding</keyword>
<keyword evidence="4" id="KW-0418">Kinase</keyword>
<dbReference type="SUPFAM" id="SSF56112">
    <property type="entry name" value="Protein kinase-like (PK-like)"/>
    <property type="match status" value="1"/>
</dbReference>
<dbReference type="Pfam" id="PF00069">
    <property type="entry name" value="Pkinase"/>
    <property type="match status" value="1"/>
</dbReference>
<dbReference type="InterPro" id="IPR011009">
    <property type="entry name" value="Kinase-like_dom_sf"/>
</dbReference>
<keyword evidence="1 7" id="KW-0723">Serine/threonine-protein kinase</keyword>
<dbReference type="GO" id="GO:0004713">
    <property type="term" value="F:protein tyrosine kinase activity"/>
    <property type="evidence" value="ECO:0007669"/>
    <property type="project" value="TreeGrafter"/>
</dbReference>
<comment type="similarity">
    <text evidence="7">Belongs to the protein kinase superfamily.</text>
</comment>
<dbReference type="GO" id="GO:0003714">
    <property type="term" value="F:transcription corepressor activity"/>
    <property type="evidence" value="ECO:0007669"/>
    <property type="project" value="TreeGrafter"/>
</dbReference>
<evidence type="ECO:0000256" key="4">
    <source>
        <dbReference type="ARBA" id="ARBA00022777"/>
    </source>
</evidence>
<dbReference type="InterPro" id="IPR000719">
    <property type="entry name" value="Prot_kinase_dom"/>
</dbReference>
<dbReference type="Proteomes" id="UP000694890">
    <property type="component" value="Linkage group LG10"/>
</dbReference>
<dbReference type="GO" id="GO:0007224">
    <property type="term" value="P:smoothened signaling pathway"/>
    <property type="evidence" value="ECO:0007669"/>
    <property type="project" value="TreeGrafter"/>
</dbReference>
<evidence type="ECO:0000256" key="1">
    <source>
        <dbReference type="ARBA" id="ARBA00022527"/>
    </source>
</evidence>
<evidence type="ECO:0000256" key="7">
    <source>
        <dbReference type="RuleBase" id="RU000304"/>
    </source>
</evidence>
<keyword evidence="2" id="KW-0808">Transferase</keyword>
<evidence type="ECO:0000256" key="5">
    <source>
        <dbReference type="ARBA" id="ARBA00022840"/>
    </source>
</evidence>
<feature type="binding site" evidence="6">
    <location>
        <position position="52"/>
    </location>
    <ligand>
        <name>ATP</name>
        <dbReference type="ChEBI" id="CHEBI:30616"/>
    </ligand>
</feature>
<dbReference type="SMART" id="SM00220">
    <property type="entry name" value="S_TKc"/>
    <property type="match status" value="1"/>
</dbReference>
<dbReference type="GO" id="GO:0045944">
    <property type="term" value="P:positive regulation of transcription by RNA polymerase II"/>
    <property type="evidence" value="ECO:0007669"/>
    <property type="project" value="TreeGrafter"/>
</dbReference>
<evidence type="ECO:0000256" key="2">
    <source>
        <dbReference type="ARBA" id="ARBA00022679"/>
    </source>
</evidence>
<proteinExistence type="inferred from homology"/>
<organism evidence="9 10">
    <name type="scientific">Lates calcarifer</name>
    <name type="common">Barramundi</name>
    <name type="synonym">Holocentrus calcarifer</name>
    <dbReference type="NCBI Taxonomy" id="8187"/>
    <lineage>
        <taxon>Eukaryota</taxon>
        <taxon>Metazoa</taxon>
        <taxon>Chordata</taxon>
        <taxon>Craniata</taxon>
        <taxon>Vertebrata</taxon>
        <taxon>Euteleostomi</taxon>
        <taxon>Actinopterygii</taxon>
        <taxon>Neopterygii</taxon>
        <taxon>Teleostei</taxon>
        <taxon>Neoteleostei</taxon>
        <taxon>Acanthomorphata</taxon>
        <taxon>Carangaria</taxon>
        <taxon>Carangaria incertae sedis</taxon>
        <taxon>Centropomidae</taxon>
        <taxon>Lates</taxon>
    </lineage>
</organism>
<dbReference type="PANTHER" id="PTHR24058:SF53">
    <property type="entry name" value="HOMEODOMAIN-INTERACTING PROTEIN KINASE 2"/>
    <property type="match status" value="1"/>
</dbReference>
<dbReference type="PROSITE" id="PS00107">
    <property type="entry name" value="PROTEIN_KINASE_ATP"/>
    <property type="match status" value="1"/>
</dbReference>
<reference evidence="10" key="1">
    <citation type="submission" date="2025-08" db="UniProtKB">
        <authorList>
            <consortium name="RefSeq"/>
        </authorList>
    </citation>
    <scope>IDENTIFICATION</scope>
    <source>
        <tissue evidence="10">Brain</tissue>
    </source>
</reference>
<dbReference type="Gene3D" id="1.10.510.10">
    <property type="entry name" value="Transferase(Phosphotransferase) domain 1"/>
    <property type="match status" value="1"/>
</dbReference>
<keyword evidence="5 6" id="KW-0067">ATP-binding</keyword>
<dbReference type="GO" id="GO:0005524">
    <property type="term" value="F:ATP binding"/>
    <property type="evidence" value="ECO:0007669"/>
    <property type="project" value="UniProtKB-UniRule"/>
</dbReference>
<protein>
    <submittedName>
        <fullName evidence="10">Homeodomain-interacting protein kinase 1-like</fullName>
    </submittedName>
</protein>
<feature type="domain" description="Protein kinase" evidence="8">
    <location>
        <begin position="23"/>
        <end position="339"/>
    </location>
</feature>
<dbReference type="PROSITE" id="PS50011">
    <property type="entry name" value="PROTEIN_KINASE_DOM"/>
    <property type="match status" value="1"/>
</dbReference>
<dbReference type="InterPro" id="IPR050494">
    <property type="entry name" value="Ser_Thr_dual-spec_kinase"/>
</dbReference>
<dbReference type="GO" id="GO:0016605">
    <property type="term" value="C:PML body"/>
    <property type="evidence" value="ECO:0007669"/>
    <property type="project" value="TreeGrafter"/>
</dbReference>
<dbReference type="Gene3D" id="3.30.200.20">
    <property type="entry name" value="Phosphorylase Kinase, domain 1"/>
    <property type="match status" value="1"/>
</dbReference>
<dbReference type="InterPro" id="IPR017441">
    <property type="entry name" value="Protein_kinase_ATP_BS"/>
</dbReference>
<dbReference type="InterPro" id="IPR008271">
    <property type="entry name" value="Ser/Thr_kinase_AS"/>
</dbReference>
<dbReference type="GO" id="GO:0005737">
    <property type="term" value="C:cytoplasm"/>
    <property type="evidence" value="ECO:0007669"/>
    <property type="project" value="TreeGrafter"/>
</dbReference>
<dbReference type="GO" id="GO:0003713">
    <property type="term" value="F:transcription coactivator activity"/>
    <property type="evidence" value="ECO:0007669"/>
    <property type="project" value="TreeGrafter"/>
</dbReference>
<evidence type="ECO:0000256" key="3">
    <source>
        <dbReference type="ARBA" id="ARBA00022741"/>
    </source>
</evidence>
<evidence type="ECO:0000256" key="6">
    <source>
        <dbReference type="PROSITE-ProRule" id="PRU10141"/>
    </source>
</evidence>
<dbReference type="KEGG" id="lcf:127142876"/>
<gene>
    <name evidence="10" type="primary">LOC127142876</name>
</gene>
<accession>A0AAJ8BBL6</accession>
<dbReference type="RefSeq" id="XP_050929301.1">
    <property type="nucleotide sequence ID" value="XM_051073344.1"/>
</dbReference>
<dbReference type="GO" id="GO:0042771">
    <property type="term" value="P:intrinsic apoptotic signaling pathway in response to DNA damage by p53 class mediator"/>
    <property type="evidence" value="ECO:0007669"/>
    <property type="project" value="TreeGrafter"/>
</dbReference>
<dbReference type="GO" id="GO:0046332">
    <property type="term" value="F:SMAD binding"/>
    <property type="evidence" value="ECO:0007669"/>
    <property type="project" value="TreeGrafter"/>
</dbReference>
<dbReference type="PANTHER" id="PTHR24058">
    <property type="entry name" value="DUAL SPECIFICITY PROTEIN KINASE"/>
    <property type="match status" value="1"/>
</dbReference>
<evidence type="ECO:0000259" key="8">
    <source>
        <dbReference type="PROSITE" id="PS50011"/>
    </source>
</evidence>
<evidence type="ECO:0000313" key="10">
    <source>
        <dbReference type="RefSeq" id="XP_050929301.1"/>
    </source>
</evidence>